<organism evidence="2 3">
    <name type="scientific">Caulobacter zeae</name>
    <dbReference type="NCBI Taxonomy" id="2055137"/>
    <lineage>
        <taxon>Bacteria</taxon>
        <taxon>Pseudomonadati</taxon>
        <taxon>Pseudomonadota</taxon>
        <taxon>Alphaproteobacteria</taxon>
        <taxon>Caulobacterales</taxon>
        <taxon>Caulobacteraceae</taxon>
        <taxon>Caulobacter</taxon>
    </lineage>
</organism>
<dbReference type="Proteomes" id="UP000234479">
    <property type="component" value="Unassembled WGS sequence"/>
</dbReference>
<protein>
    <submittedName>
        <fullName evidence="2">Pyridoxal 4-dehydrogenase</fullName>
    </submittedName>
</protein>
<evidence type="ECO:0000259" key="1">
    <source>
        <dbReference type="Pfam" id="PF00248"/>
    </source>
</evidence>
<feature type="domain" description="NADP-dependent oxidoreductase" evidence="1">
    <location>
        <begin position="6"/>
        <end position="310"/>
    </location>
</feature>
<reference evidence="2 3" key="1">
    <citation type="submission" date="2017-12" db="EMBL/GenBank/DDBJ databases">
        <title>The genome sequence of Caulobacter sp. 410.</title>
        <authorList>
            <person name="Gao J."/>
            <person name="Mao X."/>
            <person name="Sun J."/>
        </authorList>
    </citation>
    <scope>NUCLEOTIDE SEQUENCE [LARGE SCALE GENOMIC DNA]</scope>
    <source>
        <strain evidence="2 3">410</strain>
    </source>
</reference>
<evidence type="ECO:0000313" key="3">
    <source>
        <dbReference type="Proteomes" id="UP000234479"/>
    </source>
</evidence>
<dbReference type="PANTHER" id="PTHR42686">
    <property type="entry name" value="GH17980P-RELATED"/>
    <property type="match status" value="1"/>
</dbReference>
<evidence type="ECO:0000313" key="2">
    <source>
        <dbReference type="EMBL" id="PLR21936.1"/>
    </source>
</evidence>
<dbReference type="EMBL" id="PJRS01000041">
    <property type="protein sequence ID" value="PLR21936.1"/>
    <property type="molecule type" value="Genomic_DNA"/>
</dbReference>
<dbReference type="InterPro" id="IPR036812">
    <property type="entry name" value="NAD(P)_OxRdtase_dom_sf"/>
</dbReference>
<name>A0A2N5D7H7_9CAUL</name>
<sequence length="329" mass="34727">MARLPRLGFGGAAVGNLYAAVSDTQAQAVINAALAAGIRYFDTAPHYGFGLSETRHGEALAGCDAIISTKVGRVLQPIASPARERHGFVDAAPFEPVFDYSYDGVMRSFEASLQRLQRNRVDILLAHDLGRDTHGEDHPDHMRAFLDGGYKAMRELKDAGAVGAIGLGVNEQAVCDEALDHADFDVFLLAGRYTLLEQTALDGFLPRCEQRGVKIIVGGPFNSGALVETPAGGPIHYNYALADAAIIARVERLRRVCAAHGVPLAAAALQFPLAHPAVASVIPGMASPAQVADAIAWMETPLPAALWSDLRAEGLLHPGAPTPASRAAA</sequence>
<dbReference type="Gene3D" id="3.20.20.100">
    <property type="entry name" value="NADP-dependent oxidoreductase domain"/>
    <property type="match status" value="1"/>
</dbReference>
<keyword evidence="3" id="KW-1185">Reference proteome</keyword>
<accession>A0A2N5D7H7</accession>
<dbReference type="PANTHER" id="PTHR42686:SF1">
    <property type="entry name" value="GH17980P-RELATED"/>
    <property type="match status" value="1"/>
</dbReference>
<comment type="caution">
    <text evidence="2">The sequence shown here is derived from an EMBL/GenBank/DDBJ whole genome shotgun (WGS) entry which is preliminary data.</text>
</comment>
<dbReference type="OrthoDB" id="9768851at2"/>
<dbReference type="GO" id="GO:0016491">
    <property type="term" value="F:oxidoreductase activity"/>
    <property type="evidence" value="ECO:0007669"/>
    <property type="project" value="InterPro"/>
</dbReference>
<dbReference type="InterPro" id="IPR020471">
    <property type="entry name" value="AKR"/>
</dbReference>
<dbReference type="InterPro" id="IPR023210">
    <property type="entry name" value="NADP_OxRdtase_dom"/>
</dbReference>
<gene>
    <name evidence="2" type="ORF">SGCZBJ_19500</name>
</gene>
<dbReference type="GO" id="GO:0005829">
    <property type="term" value="C:cytosol"/>
    <property type="evidence" value="ECO:0007669"/>
    <property type="project" value="TreeGrafter"/>
</dbReference>
<dbReference type="Pfam" id="PF00248">
    <property type="entry name" value="Aldo_ket_red"/>
    <property type="match status" value="1"/>
</dbReference>
<dbReference type="SUPFAM" id="SSF51430">
    <property type="entry name" value="NAD(P)-linked oxidoreductase"/>
    <property type="match status" value="1"/>
</dbReference>
<dbReference type="AlphaFoldDB" id="A0A2N5D7H7"/>
<proteinExistence type="predicted"/>